<feature type="transmembrane region" description="Helical" evidence="9">
    <location>
        <begin position="997"/>
        <end position="1023"/>
    </location>
</feature>
<evidence type="ECO:0000256" key="4">
    <source>
        <dbReference type="ARBA" id="ARBA00022475"/>
    </source>
</evidence>
<comment type="similarity">
    <text evidence="2 9">Belongs to the resistance-nodulation-cell division (RND) (TC 2.A.6) family.</text>
</comment>
<dbReference type="EMBL" id="AP013063">
    <property type="protein sequence ID" value="BAO33982.1"/>
    <property type="molecule type" value="Genomic_DNA"/>
</dbReference>
<feature type="transmembrane region" description="Helical" evidence="9">
    <location>
        <begin position="538"/>
        <end position="554"/>
    </location>
</feature>
<keyword evidence="4" id="KW-1003">Cell membrane</keyword>
<evidence type="ECO:0000256" key="8">
    <source>
        <dbReference type="ARBA" id="ARBA00023136"/>
    </source>
</evidence>
<feature type="domain" description="SSD" evidence="10">
    <location>
        <begin position="371"/>
        <end position="496"/>
    </location>
</feature>
<dbReference type="SUPFAM" id="SSF82693">
    <property type="entry name" value="Multidrug efflux transporter AcrB pore domain, PN1, PN2, PC1 and PC2 subdomains"/>
    <property type="match status" value="4"/>
</dbReference>
<dbReference type="PANTHER" id="PTHR32063">
    <property type="match status" value="1"/>
</dbReference>
<dbReference type="Pfam" id="PF00873">
    <property type="entry name" value="ACR_tran"/>
    <property type="match status" value="1"/>
</dbReference>
<dbReference type="InterPro" id="IPR004764">
    <property type="entry name" value="MdtF-like"/>
</dbReference>
<dbReference type="Gene3D" id="1.20.1640.10">
    <property type="entry name" value="Multidrug efflux transporter AcrB transmembrane domain"/>
    <property type="match status" value="2"/>
</dbReference>
<evidence type="ECO:0000256" key="7">
    <source>
        <dbReference type="ARBA" id="ARBA00022989"/>
    </source>
</evidence>
<feature type="transmembrane region" description="Helical" evidence="9">
    <location>
        <begin position="869"/>
        <end position="887"/>
    </location>
</feature>
<dbReference type="FunFam" id="3.30.2090.10:FF:000001">
    <property type="entry name" value="Efflux pump membrane transporter"/>
    <property type="match status" value="1"/>
</dbReference>
<keyword evidence="8 9" id="KW-0472">Membrane</keyword>
<evidence type="ECO:0000259" key="10">
    <source>
        <dbReference type="PROSITE" id="PS50156"/>
    </source>
</evidence>
<dbReference type="AlphaFoldDB" id="A0AAT9E9Y7"/>
<feature type="transmembrane region" description="Helical" evidence="9">
    <location>
        <begin position="894"/>
        <end position="914"/>
    </location>
</feature>
<dbReference type="Gene3D" id="3.30.70.1320">
    <property type="entry name" value="Multidrug efflux transporter AcrB pore domain like"/>
    <property type="match status" value="1"/>
</dbReference>
<dbReference type="GO" id="GO:0005886">
    <property type="term" value="C:plasma membrane"/>
    <property type="evidence" value="ECO:0007669"/>
    <property type="project" value="UniProtKB-SubCell"/>
</dbReference>
<keyword evidence="6 9" id="KW-0812">Transmembrane</keyword>
<dbReference type="SUPFAM" id="SSF82714">
    <property type="entry name" value="Multidrug efflux transporter AcrB TolC docking domain, DN and DC subdomains"/>
    <property type="match status" value="2"/>
</dbReference>
<feature type="transmembrane region" description="Helical" evidence="9">
    <location>
        <begin position="395"/>
        <end position="417"/>
    </location>
</feature>
<evidence type="ECO:0000256" key="6">
    <source>
        <dbReference type="ARBA" id="ARBA00022692"/>
    </source>
</evidence>
<reference evidence="11" key="1">
    <citation type="journal article" date="2014" name="Genome Biol. Evol.">
        <title>Genome evolution and plasticity of Serratia marcescens, an important multidrug-resistant nosocomial pathogen.</title>
        <authorList>
            <person name="Iguchi A."/>
            <person name="Nagaya Y."/>
            <person name="Pradel E."/>
            <person name="Ooka T."/>
            <person name="Ogura Y."/>
            <person name="Katsura K."/>
            <person name="Kurokawa K."/>
            <person name="Oshima K."/>
            <person name="Hattori M."/>
            <person name="Parkhill J."/>
            <person name="Sebaihia M."/>
            <person name="Coulthurst S.J."/>
            <person name="Gotoh N."/>
            <person name="Thomson N.R."/>
            <person name="Ewbank J.J."/>
            <person name="Hayashi T."/>
        </authorList>
    </citation>
    <scope>NUCLEOTIDE SEQUENCE</scope>
    <source>
        <strain evidence="11">SM39</strain>
    </source>
</reference>
<dbReference type="NCBIfam" id="NF000282">
    <property type="entry name" value="RND_permease_1"/>
    <property type="match status" value="1"/>
</dbReference>
<feature type="transmembrane region" description="Helical" evidence="9">
    <location>
        <begin position="920"/>
        <end position="944"/>
    </location>
</feature>
<dbReference type="RefSeq" id="WP_041035201.1">
    <property type="nucleotide sequence ID" value="NZ_AP013063.1"/>
</dbReference>
<evidence type="ECO:0000256" key="3">
    <source>
        <dbReference type="ARBA" id="ARBA00022448"/>
    </source>
</evidence>
<evidence type="ECO:0000256" key="5">
    <source>
        <dbReference type="ARBA" id="ARBA00022519"/>
    </source>
</evidence>
<dbReference type="SUPFAM" id="SSF82866">
    <property type="entry name" value="Multidrug efflux transporter AcrB transmembrane domain"/>
    <property type="match status" value="2"/>
</dbReference>
<feature type="transmembrane region" description="Helical" evidence="9">
    <location>
        <begin position="367"/>
        <end position="389"/>
    </location>
</feature>
<comment type="subcellular location">
    <subcellularLocation>
        <location evidence="1 9">Cell inner membrane</location>
        <topology evidence="1 9">Multi-pass membrane protein</topology>
    </subcellularLocation>
</comment>
<keyword evidence="5 9" id="KW-0997">Cell inner membrane</keyword>
<dbReference type="PANTHER" id="PTHR32063:SF32">
    <property type="entry name" value="AMINOGLYCOSIDE EFFLUX PUMP-RELATED"/>
    <property type="match status" value="1"/>
</dbReference>
<feature type="transmembrane region" description="Helical" evidence="9">
    <location>
        <begin position="964"/>
        <end position="985"/>
    </location>
</feature>
<evidence type="ECO:0000256" key="1">
    <source>
        <dbReference type="ARBA" id="ARBA00004429"/>
    </source>
</evidence>
<dbReference type="FunFam" id="1.20.1640.10:FF:000001">
    <property type="entry name" value="Efflux pump membrane transporter"/>
    <property type="match status" value="1"/>
</dbReference>
<evidence type="ECO:0000256" key="9">
    <source>
        <dbReference type="RuleBase" id="RU364070"/>
    </source>
</evidence>
<dbReference type="KEGG" id="smar:SM39_1958"/>
<dbReference type="Gene3D" id="3.30.70.1430">
    <property type="entry name" value="Multidrug efflux transporter AcrB pore domain"/>
    <property type="match status" value="2"/>
</dbReference>
<feature type="transmembrane region" description="Helical" evidence="9">
    <location>
        <begin position="438"/>
        <end position="459"/>
    </location>
</feature>
<dbReference type="GO" id="GO:0009636">
    <property type="term" value="P:response to toxic substance"/>
    <property type="evidence" value="ECO:0007669"/>
    <property type="project" value="UniProtKB-ARBA"/>
</dbReference>
<name>A0AAT9E9Y7_SERMA</name>
<keyword evidence="3 9" id="KW-0813">Transport</keyword>
<dbReference type="InterPro" id="IPR001036">
    <property type="entry name" value="Acrflvin-R"/>
</dbReference>
<comment type="caution">
    <text evidence="9">Lacks conserved residue(s) required for the propagation of feature annotation.</text>
</comment>
<accession>A0AAT9E9Y7</accession>
<evidence type="ECO:0000313" key="11">
    <source>
        <dbReference type="EMBL" id="BAO33982.1"/>
    </source>
</evidence>
<feature type="transmembrane region" description="Helical" evidence="9">
    <location>
        <begin position="340"/>
        <end position="360"/>
    </location>
</feature>
<feature type="transmembrane region" description="Helical" evidence="9">
    <location>
        <begin position="471"/>
        <end position="498"/>
    </location>
</feature>
<dbReference type="Gene3D" id="3.30.2090.10">
    <property type="entry name" value="Multidrug efflux transporter AcrB TolC docking domain, DN and DC subdomains"/>
    <property type="match status" value="2"/>
</dbReference>
<dbReference type="GO" id="GO:0042910">
    <property type="term" value="F:xenobiotic transmembrane transporter activity"/>
    <property type="evidence" value="ECO:0007669"/>
    <property type="project" value="TreeGrafter"/>
</dbReference>
<dbReference type="Gene3D" id="3.30.70.1440">
    <property type="entry name" value="Multidrug efflux transporter AcrB pore domain"/>
    <property type="match status" value="1"/>
</dbReference>
<keyword evidence="7 9" id="KW-1133">Transmembrane helix</keyword>
<dbReference type="NCBIfam" id="TIGR00915">
    <property type="entry name" value="2A0602"/>
    <property type="match status" value="1"/>
</dbReference>
<dbReference type="GO" id="GO:0015562">
    <property type="term" value="F:efflux transmembrane transporter activity"/>
    <property type="evidence" value="ECO:0007669"/>
    <property type="project" value="InterPro"/>
</dbReference>
<evidence type="ECO:0000256" key="2">
    <source>
        <dbReference type="ARBA" id="ARBA00010942"/>
    </source>
</evidence>
<dbReference type="PROSITE" id="PS50156">
    <property type="entry name" value="SSD"/>
    <property type="match status" value="1"/>
</dbReference>
<protein>
    <recommendedName>
        <fullName evidence="9">Efflux pump membrane transporter</fullName>
    </recommendedName>
</protein>
<organism evidence="11">
    <name type="scientific">Serratia marcescens SM39</name>
    <dbReference type="NCBI Taxonomy" id="1334564"/>
    <lineage>
        <taxon>Bacteria</taxon>
        <taxon>Pseudomonadati</taxon>
        <taxon>Pseudomonadota</taxon>
        <taxon>Gammaproteobacteria</taxon>
        <taxon>Enterobacterales</taxon>
        <taxon>Yersiniaceae</taxon>
        <taxon>Serratia</taxon>
    </lineage>
</organism>
<proteinExistence type="inferred from homology"/>
<sequence>MLAHFFVFRPVFAAVLAICIMAAGALALWTLPVEQYPDIAPPGVTVTANYPGASAKTVEDSVTQIIEQQIKGIDGLLYFSSTSSSAGQARISLSFEQQTDPDIAQVQVQNAVNQATSRLPQEVQQQGITVTKSQGDSLMVVALYDTQGRMDSVDINDFLVSSLQDPLSRVDGVGETTVFGAQYAMRVWLNPIKLSGYGLMPSDVQAAIEAQNAQVTSGEIGALPTMDGQALNATVTTQSRLETPEQFENIILRTNTDGSAVYLRDVARVEIGAENYQNQTRLNGYPAAGISIQLASGANALEVAERVRAEVERMAPQFPPGLQVAYPRDSTPFVLVSIEGVVQTLLEAIALVIVVMYLFLQNWRATLIPAITVPVVLLGTFGILALLGYSVNTLTLFAMVLAIGLLVDDAIVVVENVERVMEEAQLPPREATLHSMREINGALIGIALVLSAVFVPMAFFGGSTGIIYRQFSITLVAAMVLSVLVALTLTPALCAGLLKPSVQRPRSRFFRGFNRLVEYGQRRYGLGLNHVMARKGRFCMLALLLVGFMIWQYLRMPTGFLPVEDQGSVMVQFSLPPGAPMARTQQTADAIADYFMTAERDNLNVIFMVVGRNNAGSGQNVGMAFAELKHWSLRSGNENNALAIISRANRHFKSYRDAQINVLSPPAVRGLGQSSGFELWLQDQNGVGHDALQAAQRQVIAAAAEDPLLTAVRINGLEDKAQLQVDIDQQKASAQGLQQADITNTLSAAWGGAYINDFIDRGRVKRVYMQGDAAWRSAPDDIDNWFVRGESGSMASFASFATTRWLSGPQMLQRFNGLSATQLQGTAAEGESSGTAMARMQSIIGGVDGYRLEWSGLSYQEQLAAGQTLLVYLASVLFIFLCLAALYESWSIPLSVMLIIPLGIIGAVVAARLAGYENDIYFQVGMLTTIGLSAKNAILIVEFVETRLKAGSALLQATLEGARLRLRPIVMTSLAFVAGVIPLALSVGAGAASRREIGIAVIGGMISGTLLTLLFVPLFFVLTKQGLARLKARK</sequence>
<dbReference type="InterPro" id="IPR027463">
    <property type="entry name" value="AcrB_DN_DC_subdom"/>
</dbReference>
<dbReference type="InterPro" id="IPR000731">
    <property type="entry name" value="SSD"/>
</dbReference>
<gene>
    <name evidence="11" type="ORF">SM39_1958</name>
</gene>
<dbReference type="PRINTS" id="PR00702">
    <property type="entry name" value="ACRIFLAVINRP"/>
</dbReference>
<dbReference type="FunFam" id="3.30.70.1430:FF:000001">
    <property type="entry name" value="Efflux pump membrane transporter"/>
    <property type="match status" value="1"/>
</dbReference>